<dbReference type="InterPro" id="IPR038461">
    <property type="entry name" value="Schlafen_AlbA_2_dom_sf"/>
</dbReference>
<evidence type="ECO:0000259" key="1">
    <source>
        <dbReference type="Pfam" id="PF04326"/>
    </source>
</evidence>
<evidence type="ECO:0000313" key="3">
    <source>
        <dbReference type="Proteomes" id="UP000491181"/>
    </source>
</evidence>
<dbReference type="AlphaFoldDB" id="A0A7J0A2Y9"/>
<comment type="caution">
    <text evidence="2">The sequence shown here is derived from an EMBL/GenBank/DDBJ whole genome shotgun (WGS) entry which is preliminary data.</text>
</comment>
<dbReference type="PANTHER" id="PTHR30595:SF6">
    <property type="entry name" value="SCHLAFEN ALBA-2 DOMAIN-CONTAINING PROTEIN"/>
    <property type="match status" value="1"/>
</dbReference>
<evidence type="ECO:0000313" key="2">
    <source>
        <dbReference type="EMBL" id="GFH86546.1"/>
    </source>
</evidence>
<proteinExistence type="predicted"/>
<dbReference type="Proteomes" id="UP000491181">
    <property type="component" value="Unassembled WGS sequence"/>
</dbReference>
<dbReference type="EMBL" id="BLLS01000047">
    <property type="protein sequence ID" value="GFH86546.1"/>
    <property type="molecule type" value="Genomic_DNA"/>
</dbReference>
<accession>A0A7J0A2Y9</accession>
<gene>
    <name evidence="2" type="ORF">IMSAGC001_01955</name>
</gene>
<reference evidence="2 3" key="1">
    <citation type="journal article" date="2020" name="Microbiome">
        <title>Single-cell genomics of uncultured bacteria reveals dietary fiber responders in the mouse gut microbiota.</title>
        <authorList>
            <person name="Chijiiwa R."/>
            <person name="Hosokawa M."/>
            <person name="Kogawa M."/>
            <person name="Nishikawa Y."/>
            <person name="Ide K."/>
            <person name="Sakanashi C."/>
            <person name="Takahashi K."/>
            <person name="Takeyama H."/>
        </authorList>
    </citation>
    <scope>NUCLEOTIDE SEQUENCE [LARGE SCALE GENOMIC DNA]</scope>
    <source>
        <strain evidence="2">IMSAGC_001</strain>
    </source>
</reference>
<dbReference type="Pfam" id="PF04326">
    <property type="entry name" value="SLFN_AlbA_2"/>
    <property type="match status" value="1"/>
</dbReference>
<sequence>MQKNGLSPFLSTFAAMKPLTDTDYIHALIAEGEHQQQDFKFEISDARKIAKTLSAFANTDGGRLLIGVKDNGKIAGVRSEEEKYMIEAAAQLYCVPEVEYTLKTYIVEGRQVLVATIEETPHKPVYAKDETGKPLAYLRIKDENILATPIHLRIWQQSDSPRGELIRYTEREQLLLEQLEQGVLLSLNRYCRQTGVSRRAAEHLLAKFVRYDIVEPVFENHKFYFRIKNE</sequence>
<dbReference type="InterPro" id="IPR007421">
    <property type="entry name" value="Schlafen_AlbA_2_dom"/>
</dbReference>
<organism evidence="2 3">
    <name type="scientific">Bacteroides acidifaciens</name>
    <dbReference type="NCBI Taxonomy" id="85831"/>
    <lineage>
        <taxon>Bacteria</taxon>
        <taxon>Pseudomonadati</taxon>
        <taxon>Bacteroidota</taxon>
        <taxon>Bacteroidia</taxon>
        <taxon>Bacteroidales</taxon>
        <taxon>Bacteroidaceae</taxon>
        <taxon>Bacteroides</taxon>
    </lineage>
</organism>
<protein>
    <recommendedName>
        <fullName evidence="1">Schlafen AlbA-2 domain-containing protein</fullName>
    </recommendedName>
</protein>
<name>A0A7J0A2Y9_9BACE</name>
<dbReference type="Gene3D" id="3.30.950.30">
    <property type="entry name" value="Schlafen, AAA domain"/>
    <property type="match status" value="1"/>
</dbReference>
<dbReference type="PANTHER" id="PTHR30595">
    <property type="entry name" value="GLPR-RELATED TRANSCRIPTIONAL REPRESSOR"/>
    <property type="match status" value="1"/>
</dbReference>
<feature type="domain" description="Schlafen AlbA-2" evidence="1">
    <location>
        <begin position="33"/>
        <end position="145"/>
    </location>
</feature>